<feature type="domain" description="HTH APSES-type" evidence="6">
    <location>
        <begin position="27"/>
        <end position="134"/>
    </location>
</feature>
<organism evidence="7 8">
    <name type="scientific">Hydnum rufescens UP504</name>
    <dbReference type="NCBI Taxonomy" id="1448309"/>
    <lineage>
        <taxon>Eukaryota</taxon>
        <taxon>Fungi</taxon>
        <taxon>Dikarya</taxon>
        <taxon>Basidiomycota</taxon>
        <taxon>Agaricomycotina</taxon>
        <taxon>Agaricomycetes</taxon>
        <taxon>Cantharellales</taxon>
        <taxon>Hydnaceae</taxon>
        <taxon>Hydnum</taxon>
    </lineage>
</organism>
<feature type="compositionally biased region" description="Polar residues" evidence="5">
    <location>
        <begin position="283"/>
        <end position="292"/>
    </location>
</feature>
<feature type="region of interest" description="Disordered" evidence="5">
    <location>
        <begin position="145"/>
        <end position="316"/>
    </location>
</feature>
<feature type="compositionally biased region" description="Polar residues" evidence="5">
    <location>
        <begin position="149"/>
        <end position="159"/>
    </location>
</feature>
<dbReference type="GO" id="GO:0033309">
    <property type="term" value="C:SBF transcription complex"/>
    <property type="evidence" value="ECO:0007669"/>
    <property type="project" value="TreeGrafter"/>
</dbReference>
<feature type="repeat" description="ANK" evidence="3">
    <location>
        <begin position="362"/>
        <end position="394"/>
    </location>
</feature>
<dbReference type="Proteomes" id="UP000886523">
    <property type="component" value="Unassembled WGS sequence"/>
</dbReference>
<comment type="caution">
    <text evidence="7">The sequence shown here is derived from an EMBL/GenBank/DDBJ whole genome shotgun (WGS) entry which is preliminary data.</text>
</comment>
<evidence type="ECO:0000256" key="4">
    <source>
        <dbReference type="SAM" id="Coils"/>
    </source>
</evidence>
<dbReference type="SMART" id="SM01252">
    <property type="entry name" value="KilA-N"/>
    <property type="match status" value="1"/>
</dbReference>
<evidence type="ECO:0000259" key="6">
    <source>
        <dbReference type="PROSITE" id="PS51299"/>
    </source>
</evidence>
<evidence type="ECO:0000256" key="1">
    <source>
        <dbReference type="ARBA" id="ARBA00022737"/>
    </source>
</evidence>
<proteinExistence type="predicted"/>
<dbReference type="PROSITE" id="PS50088">
    <property type="entry name" value="ANK_REPEAT"/>
    <property type="match status" value="2"/>
</dbReference>
<evidence type="ECO:0000313" key="8">
    <source>
        <dbReference type="Proteomes" id="UP000886523"/>
    </source>
</evidence>
<dbReference type="InterPro" id="IPR036770">
    <property type="entry name" value="Ankyrin_rpt-contain_sf"/>
</dbReference>
<evidence type="ECO:0000256" key="3">
    <source>
        <dbReference type="PROSITE-ProRule" id="PRU00023"/>
    </source>
</evidence>
<dbReference type="SMART" id="SM00248">
    <property type="entry name" value="ANK"/>
    <property type="match status" value="3"/>
</dbReference>
<dbReference type="AlphaFoldDB" id="A0A9P6AVF0"/>
<feature type="repeat" description="ANK" evidence="3">
    <location>
        <begin position="484"/>
        <end position="516"/>
    </location>
</feature>
<dbReference type="Pfam" id="PF04383">
    <property type="entry name" value="KilA-N"/>
    <property type="match status" value="1"/>
</dbReference>
<keyword evidence="8" id="KW-1185">Reference proteome</keyword>
<dbReference type="OrthoDB" id="6718656at2759"/>
<dbReference type="GO" id="GO:0001228">
    <property type="term" value="F:DNA-binding transcription activator activity, RNA polymerase II-specific"/>
    <property type="evidence" value="ECO:0007669"/>
    <property type="project" value="UniProtKB-ARBA"/>
</dbReference>
<keyword evidence="2 3" id="KW-0040">ANK repeat</keyword>
<evidence type="ECO:0000256" key="5">
    <source>
        <dbReference type="SAM" id="MobiDB-lite"/>
    </source>
</evidence>
<dbReference type="GO" id="GO:0003677">
    <property type="term" value="F:DNA binding"/>
    <property type="evidence" value="ECO:0007669"/>
    <property type="project" value="InterPro"/>
</dbReference>
<gene>
    <name evidence="7" type="ORF">BS47DRAFT_1318135</name>
</gene>
<dbReference type="PANTHER" id="PTHR43828:SF3">
    <property type="entry name" value="CHROMO DOMAIN-CONTAINING PROTEIN"/>
    <property type="match status" value="1"/>
</dbReference>
<dbReference type="Gene3D" id="3.10.260.10">
    <property type="entry name" value="Transcription regulator HTH, APSES-type DNA-binding domain"/>
    <property type="match status" value="1"/>
</dbReference>
<dbReference type="SUPFAM" id="SSF54616">
    <property type="entry name" value="DNA-binding domain of Mlu1-box binding protein MBP1"/>
    <property type="match status" value="1"/>
</dbReference>
<dbReference type="GO" id="GO:0030907">
    <property type="term" value="C:MBF transcription complex"/>
    <property type="evidence" value="ECO:0007669"/>
    <property type="project" value="TreeGrafter"/>
</dbReference>
<feature type="compositionally biased region" description="Polar residues" evidence="5">
    <location>
        <begin position="212"/>
        <end position="223"/>
    </location>
</feature>
<keyword evidence="1" id="KW-0677">Repeat</keyword>
<protein>
    <recommendedName>
        <fullName evidence="6">HTH APSES-type domain-containing protein</fullName>
    </recommendedName>
</protein>
<dbReference type="InterPro" id="IPR003163">
    <property type="entry name" value="Tscrpt_reg_HTH_APSES-type"/>
</dbReference>
<dbReference type="Pfam" id="PF00023">
    <property type="entry name" value="Ank"/>
    <property type="match status" value="1"/>
</dbReference>
<dbReference type="Gene3D" id="1.25.40.20">
    <property type="entry name" value="Ankyrin repeat-containing domain"/>
    <property type="match status" value="1"/>
</dbReference>
<dbReference type="Pfam" id="PF13637">
    <property type="entry name" value="Ank_4"/>
    <property type="match status" value="1"/>
</dbReference>
<dbReference type="PROSITE" id="PS50297">
    <property type="entry name" value="ANK_REP_REGION"/>
    <property type="match status" value="2"/>
</dbReference>
<dbReference type="PROSITE" id="PS51299">
    <property type="entry name" value="HTH_APSES"/>
    <property type="match status" value="1"/>
</dbReference>
<feature type="compositionally biased region" description="Polar residues" evidence="5">
    <location>
        <begin position="175"/>
        <end position="197"/>
    </location>
</feature>
<accession>A0A9P6AVF0</accession>
<dbReference type="EMBL" id="MU128983">
    <property type="protein sequence ID" value="KAF9512688.1"/>
    <property type="molecule type" value="Genomic_DNA"/>
</dbReference>
<dbReference type="InterPro" id="IPR036887">
    <property type="entry name" value="HTH_APSES_sf"/>
</dbReference>
<dbReference type="InterPro" id="IPR051642">
    <property type="entry name" value="SWI6-like"/>
</dbReference>
<evidence type="ECO:0000256" key="2">
    <source>
        <dbReference type="ARBA" id="ARBA00023043"/>
    </source>
</evidence>
<feature type="compositionally biased region" description="Pro residues" evidence="5">
    <location>
        <begin position="1"/>
        <end position="10"/>
    </location>
</feature>
<dbReference type="InterPro" id="IPR018004">
    <property type="entry name" value="KilA/APSES_HTH"/>
</dbReference>
<keyword evidence="4" id="KW-0175">Coiled coil</keyword>
<evidence type="ECO:0000313" key="7">
    <source>
        <dbReference type="EMBL" id="KAF9512688.1"/>
    </source>
</evidence>
<sequence>MASQAPPPRPVPEEDKSKAGDYTPSRVYNAIYSAVQVYECMIRGIAVMRRRVDSYVNATQILKVAGIDKGRRTKILEKEILPGKHEIVQGGYGKYQGTWIPLERGREVAIQFGVAPLLAPLFDYTPYRLQCHTLVSHIQPPAQFGSPLHFQSPSPQNFGPQGRPSPFLQHPYPSAPNSIAKSNLSRPQPSGSLTHPPSTYHYPGNANPYAMKSSSPHLATGSASLKRAREDAPQSTSTSQKETTEMRSQASMQKTKESTHTSDSVKPPPSKRSRTGDAPTLSPAPNKTSTGLAQPADPSTRFFTKGDPFSPNERLAPLKNSRYRAIVASISQDADPSIVMEFLQQSAESYGVMDVDISIDDLGHSALHWAAALARVALVEALIQAGADIHRGNDSGETPLIRAILSSSSFHTQSFPQILSLLSGSLRTVDASSRSVLHHIALVAGVKTRGPSARYYMECVLEYIARNEGGEKGLKSVVDLQDIHGDTALNLAARVGNRSIVRNLIDVGANKVLENKLGLRPGDFGVEEQSLNVPTAGDLLSALRTGPSAPAQKSKDVIADMTSMIQNLEADFAIEVKAKQDQLDVIQGQLRAATRELAEQRRQMQLWQATCAELDEVQQRIRNVQRAIRDEEEFDWGVSDSAESNMIGDRTRDTTTQVAGSMMEIDVMSSDSEPVVPPTNTLASLIQLRRLKTWHSQIESAMTDRLSKLKGASAEKEFQCKKIVSLCTGVAVENVEAMLENLVIAMESDGPVPELARVSGFMQKHVSASPMQPI</sequence>
<dbReference type="PANTHER" id="PTHR43828">
    <property type="entry name" value="ASPARAGINASE"/>
    <property type="match status" value="1"/>
</dbReference>
<feature type="coiled-coil region" evidence="4">
    <location>
        <begin position="551"/>
        <end position="634"/>
    </location>
</feature>
<feature type="region of interest" description="Disordered" evidence="5">
    <location>
        <begin position="1"/>
        <end position="20"/>
    </location>
</feature>
<reference evidence="7" key="1">
    <citation type="journal article" date="2020" name="Nat. Commun.">
        <title>Large-scale genome sequencing of mycorrhizal fungi provides insights into the early evolution of symbiotic traits.</title>
        <authorList>
            <person name="Miyauchi S."/>
            <person name="Kiss E."/>
            <person name="Kuo A."/>
            <person name="Drula E."/>
            <person name="Kohler A."/>
            <person name="Sanchez-Garcia M."/>
            <person name="Morin E."/>
            <person name="Andreopoulos B."/>
            <person name="Barry K.W."/>
            <person name="Bonito G."/>
            <person name="Buee M."/>
            <person name="Carver A."/>
            <person name="Chen C."/>
            <person name="Cichocki N."/>
            <person name="Clum A."/>
            <person name="Culley D."/>
            <person name="Crous P.W."/>
            <person name="Fauchery L."/>
            <person name="Girlanda M."/>
            <person name="Hayes R.D."/>
            <person name="Keri Z."/>
            <person name="LaButti K."/>
            <person name="Lipzen A."/>
            <person name="Lombard V."/>
            <person name="Magnuson J."/>
            <person name="Maillard F."/>
            <person name="Murat C."/>
            <person name="Nolan M."/>
            <person name="Ohm R.A."/>
            <person name="Pangilinan J."/>
            <person name="Pereira M.F."/>
            <person name="Perotto S."/>
            <person name="Peter M."/>
            <person name="Pfister S."/>
            <person name="Riley R."/>
            <person name="Sitrit Y."/>
            <person name="Stielow J.B."/>
            <person name="Szollosi G."/>
            <person name="Zifcakova L."/>
            <person name="Stursova M."/>
            <person name="Spatafora J.W."/>
            <person name="Tedersoo L."/>
            <person name="Vaario L.M."/>
            <person name="Yamada A."/>
            <person name="Yan M."/>
            <person name="Wang P."/>
            <person name="Xu J."/>
            <person name="Bruns T."/>
            <person name="Baldrian P."/>
            <person name="Vilgalys R."/>
            <person name="Dunand C."/>
            <person name="Henrissat B."/>
            <person name="Grigoriev I.V."/>
            <person name="Hibbett D."/>
            <person name="Nagy L.G."/>
            <person name="Martin F.M."/>
        </authorList>
    </citation>
    <scope>NUCLEOTIDE SEQUENCE</scope>
    <source>
        <strain evidence="7">UP504</strain>
    </source>
</reference>
<name>A0A9P6AVF0_9AGAM</name>
<dbReference type="SUPFAM" id="SSF48403">
    <property type="entry name" value="Ankyrin repeat"/>
    <property type="match status" value="1"/>
</dbReference>
<dbReference type="InterPro" id="IPR002110">
    <property type="entry name" value="Ankyrin_rpt"/>
</dbReference>